<comment type="caution">
    <text evidence="14">The sequence shown here is derived from an EMBL/GenBank/DDBJ whole genome shotgun (WGS) entry which is preliminary data.</text>
</comment>
<evidence type="ECO:0000313" key="14">
    <source>
        <dbReference type="EMBL" id="KAG9470488.1"/>
    </source>
</evidence>
<keyword evidence="5 12" id="KW-0812">Transmembrane</keyword>
<evidence type="ECO:0000256" key="8">
    <source>
        <dbReference type="ARBA" id="ARBA00023136"/>
    </source>
</evidence>
<sequence>MEYVLTAVLHVSCLLGLTANLIIVAANAMKWKRLKSHQTCDKILISLAISRGLYFFEIIILNSIFQFLPWLMKSNIQISIINFLCLFIFYSSLWIATILCVFYCVRIVTYNYKLFVFLKSRISTMVPWLIQVSLLISLISSLAFVWYGYDFHKQFALINSTGNMTDFSEGIMETWFWIFAVGYFPPFIIFCVANFLLIHFLLMHTRRMRSNVSHNQSPNLESHFSALKSMSLFLLLQILFLTCTSLSMSVIKTFILFLTGCQFVLLVSSVVLQYWVHDLNVTKDNICMELVGSSAHNLKLY</sequence>
<comment type="similarity">
    <text evidence="2 11">Belongs to the G-protein coupled receptor T2R family.</text>
</comment>
<dbReference type="PANTHER" id="PTHR11394:SF152">
    <property type="entry name" value="TASTE RECEPTOR TYPE 2"/>
    <property type="match status" value="1"/>
</dbReference>
<dbReference type="GO" id="GO:0004930">
    <property type="term" value="F:G protein-coupled receptor activity"/>
    <property type="evidence" value="ECO:0007669"/>
    <property type="project" value="UniProtKB-KW"/>
</dbReference>
<dbReference type="Pfam" id="PF05296">
    <property type="entry name" value="TAS2R"/>
    <property type="match status" value="1"/>
</dbReference>
<evidence type="ECO:0000313" key="15">
    <source>
        <dbReference type="Proteomes" id="UP000770717"/>
    </source>
</evidence>
<keyword evidence="7 12" id="KW-0297">G-protein coupled receptor</keyword>
<dbReference type="EMBL" id="WNTK01000274">
    <property type="protein sequence ID" value="KAG9470488.1"/>
    <property type="molecule type" value="Genomic_DNA"/>
</dbReference>
<keyword evidence="4 12" id="KW-0716">Sensory transduction</keyword>
<keyword evidence="10 12" id="KW-0807">Transducer</keyword>
<reference evidence="14" key="1">
    <citation type="thesis" date="2020" institute="ProQuest LLC" country="789 East Eisenhower Parkway, Ann Arbor, MI, USA">
        <title>Comparative Genomics and Chromosome Evolution.</title>
        <authorList>
            <person name="Mudd A.B."/>
        </authorList>
    </citation>
    <scope>NUCLEOTIDE SEQUENCE</scope>
    <source>
        <strain evidence="14">HN-11 Male</strain>
        <tissue evidence="14">Kidney and liver</tissue>
    </source>
</reference>
<dbReference type="Proteomes" id="UP000770717">
    <property type="component" value="Unassembled WGS sequence"/>
</dbReference>
<evidence type="ECO:0000256" key="7">
    <source>
        <dbReference type="ARBA" id="ARBA00023040"/>
    </source>
</evidence>
<evidence type="ECO:0000256" key="5">
    <source>
        <dbReference type="ARBA" id="ARBA00022692"/>
    </source>
</evidence>
<comment type="subcellular location">
    <subcellularLocation>
        <location evidence="1 12">Membrane</location>
        <topology evidence="1 12">Multi-pass membrane protein</topology>
    </subcellularLocation>
</comment>
<name>A0A8J6EJZ2_ELECQ</name>
<dbReference type="GO" id="GO:0033038">
    <property type="term" value="F:bitter taste receptor activity"/>
    <property type="evidence" value="ECO:0007669"/>
    <property type="project" value="InterPro"/>
</dbReference>
<evidence type="ECO:0000256" key="4">
    <source>
        <dbReference type="ARBA" id="ARBA00022606"/>
    </source>
</evidence>
<dbReference type="GO" id="GO:0016020">
    <property type="term" value="C:membrane"/>
    <property type="evidence" value="ECO:0007669"/>
    <property type="project" value="UniProtKB-SubCell"/>
</dbReference>
<feature type="transmembrane region" description="Helical" evidence="13">
    <location>
        <begin position="6"/>
        <end position="31"/>
    </location>
</feature>
<dbReference type="OrthoDB" id="9836876at2759"/>
<feature type="transmembrane region" description="Helical" evidence="13">
    <location>
        <begin position="43"/>
        <end position="68"/>
    </location>
</feature>
<feature type="transmembrane region" description="Helical" evidence="13">
    <location>
        <begin position="254"/>
        <end position="276"/>
    </location>
</feature>
<gene>
    <name evidence="14" type="ORF">GDO78_017638</name>
</gene>
<keyword evidence="15" id="KW-1185">Reference proteome</keyword>
<keyword evidence="9 12" id="KW-0675">Receptor</keyword>
<evidence type="ECO:0000256" key="12">
    <source>
        <dbReference type="RuleBase" id="RU004424"/>
    </source>
</evidence>
<proteinExistence type="inferred from homology"/>
<keyword evidence="8 12" id="KW-0472">Membrane</keyword>
<feature type="transmembrane region" description="Helical" evidence="13">
    <location>
        <begin position="126"/>
        <end position="149"/>
    </location>
</feature>
<protein>
    <recommendedName>
        <fullName evidence="12">Taste receptor type 2</fullName>
    </recommendedName>
</protein>
<evidence type="ECO:0000256" key="6">
    <source>
        <dbReference type="ARBA" id="ARBA00022989"/>
    </source>
</evidence>
<evidence type="ECO:0000256" key="13">
    <source>
        <dbReference type="SAM" id="Phobius"/>
    </source>
</evidence>
<dbReference type="Gene3D" id="1.20.1070.10">
    <property type="entry name" value="Rhodopsin 7-helix transmembrane proteins"/>
    <property type="match status" value="1"/>
</dbReference>
<keyword evidence="3 12" id="KW-0919">Taste</keyword>
<feature type="transmembrane region" description="Helical" evidence="13">
    <location>
        <begin position="175"/>
        <end position="203"/>
    </location>
</feature>
<evidence type="ECO:0000256" key="1">
    <source>
        <dbReference type="ARBA" id="ARBA00004141"/>
    </source>
</evidence>
<accession>A0A8J6EJZ2</accession>
<feature type="transmembrane region" description="Helical" evidence="13">
    <location>
        <begin position="80"/>
        <end position="105"/>
    </location>
</feature>
<evidence type="ECO:0000256" key="9">
    <source>
        <dbReference type="ARBA" id="ARBA00023170"/>
    </source>
</evidence>
<evidence type="ECO:0000256" key="11">
    <source>
        <dbReference type="RuleBase" id="RU004423"/>
    </source>
</evidence>
<dbReference type="AlphaFoldDB" id="A0A8J6EJZ2"/>
<evidence type="ECO:0000256" key="2">
    <source>
        <dbReference type="ARBA" id="ARBA00007376"/>
    </source>
</evidence>
<keyword evidence="6 13" id="KW-1133">Transmembrane helix</keyword>
<dbReference type="InterPro" id="IPR007960">
    <property type="entry name" value="TAS2R"/>
</dbReference>
<evidence type="ECO:0000256" key="3">
    <source>
        <dbReference type="ARBA" id="ARBA00022480"/>
    </source>
</evidence>
<organism evidence="14 15">
    <name type="scientific">Eleutherodactylus coqui</name>
    <name type="common">Puerto Rican coqui</name>
    <dbReference type="NCBI Taxonomy" id="57060"/>
    <lineage>
        <taxon>Eukaryota</taxon>
        <taxon>Metazoa</taxon>
        <taxon>Chordata</taxon>
        <taxon>Craniata</taxon>
        <taxon>Vertebrata</taxon>
        <taxon>Euteleostomi</taxon>
        <taxon>Amphibia</taxon>
        <taxon>Batrachia</taxon>
        <taxon>Anura</taxon>
        <taxon>Neobatrachia</taxon>
        <taxon>Hyloidea</taxon>
        <taxon>Eleutherodactylidae</taxon>
        <taxon>Eleutherodactylinae</taxon>
        <taxon>Eleutherodactylus</taxon>
        <taxon>Eleutherodactylus</taxon>
    </lineage>
</organism>
<dbReference type="PANTHER" id="PTHR11394">
    <property type="entry name" value="TASTE RECEPTOR TYPE 2"/>
    <property type="match status" value="1"/>
</dbReference>
<evidence type="ECO:0000256" key="10">
    <source>
        <dbReference type="ARBA" id="ARBA00023224"/>
    </source>
</evidence>
<dbReference type="SUPFAM" id="SSF81321">
    <property type="entry name" value="Family A G protein-coupled receptor-like"/>
    <property type="match status" value="1"/>
</dbReference>